<accession>A0A7W2A8G1</accession>
<dbReference type="GO" id="GO:0022857">
    <property type="term" value="F:transmembrane transporter activity"/>
    <property type="evidence" value="ECO:0007669"/>
    <property type="project" value="InterPro"/>
</dbReference>
<dbReference type="PANTHER" id="PTHR43266:SF2">
    <property type="entry name" value="MAJOR FACILITATOR SUPERFAMILY (MFS) PROFILE DOMAIN-CONTAINING PROTEIN"/>
    <property type="match status" value="1"/>
</dbReference>
<feature type="transmembrane region" description="Helical" evidence="7">
    <location>
        <begin position="35"/>
        <end position="56"/>
    </location>
</feature>
<evidence type="ECO:0000256" key="1">
    <source>
        <dbReference type="ARBA" id="ARBA00004651"/>
    </source>
</evidence>
<dbReference type="GO" id="GO:0005886">
    <property type="term" value="C:plasma membrane"/>
    <property type="evidence" value="ECO:0007669"/>
    <property type="project" value="UniProtKB-SubCell"/>
</dbReference>
<feature type="transmembrane region" description="Helical" evidence="7">
    <location>
        <begin position="206"/>
        <end position="227"/>
    </location>
</feature>
<proteinExistence type="predicted"/>
<evidence type="ECO:0000313" key="8">
    <source>
        <dbReference type="EMBL" id="MBA4494134.1"/>
    </source>
</evidence>
<reference evidence="8 9" key="1">
    <citation type="submission" date="2020-07" db="EMBL/GenBank/DDBJ databases">
        <authorList>
            <person name="Feng H."/>
        </authorList>
    </citation>
    <scope>NUCLEOTIDE SEQUENCE [LARGE SCALE GENOMIC DNA]</scope>
    <source>
        <strain evidence="9">s-10</strain>
    </source>
</reference>
<dbReference type="EMBL" id="JACEIQ010000005">
    <property type="protein sequence ID" value="MBA4494134.1"/>
    <property type="molecule type" value="Genomic_DNA"/>
</dbReference>
<keyword evidence="4 7" id="KW-0812">Transmembrane</keyword>
<keyword evidence="2" id="KW-0813">Transport</keyword>
<dbReference type="PANTHER" id="PTHR43266">
    <property type="entry name" value="MACROLIDE-EFFLUX PROTEIN"/>
    <property type="match status" value="1"/>
</dbReference>
<comment type="caution">
    <text evidence="8">The sequence shown here is derived from an EMBL/GenBank/DDBJ whole genome shotgun (WGS) entry which is preliminary data.</text>
</comment>
<keyword evidence="3" id="KW-1003">Cell membrane</keyword>
<keyword evidence="5 7" id="KW-1133">Transmembrane helix</keyword>
<name>A0A7W2A8G1_9BACL</name>
<feature type="transmembrane region" description="Helical" evidence="7">
    <location>
        <begin position="106"/>
        <end position="127"/>
    </location>
</feature>
<keyword evidence="6 7" id="KW-0472">Membrane</keyword>
<keyword evidence="9" id="KW-1185">Reference proteome</keyword>
<evidence type="ECO:0000256" key="5">
    <source>
        <dbReference type="ARBA" id="ARBA00022989"/>
    </source>
</evidence>
<dbReference type="SUPFAM" id="SSF103473">
    <property type="entry name" value="MFS general substrate transporter"/>
    <property type="match status" value="1"/>
</dbReference>
<feature type="transmembrane region" description="Helical" evidence="7">
    <location>
        <begin position="163"/>
        <end position="186"/>
    </location>
</feature>
<dbReference type="RefSeq" id="WP_181751371.1">
    <property type="nucleotide sequence ID" value="NZ_JACEIQ010000005.1"/>
</dbReference>
<evidence type="ECO:0000256" key="4">
    <source>
        <dbReference type="ARBA" id="ARBA00022692"/>
    </source>
</evidence>
<sequence length="352" mass="38947">MDRIKRKTIMLLADFTQGFVMLIIFFLLLGEDLNVPFLFFLLVCLSVISTFHSLAFDTSYIMLVPEEYLPRANAMMNTMWTLTGVIAPVLAATLFSVNLFGAGTGMVSAIGVDAVTFFLSGLSILFLKIPSPIREEKGKSKDKTSFRSDMKLGFRYLFKHPPFLLLIVLGFIETIVYSVDLLLPVITKETLFNDWSGKGWSYPFAYSFLDTMGFIGATLAGILMSWWGGLKKNRIYGVLVPLLVSGVMIMLFGFSTSIYLSAAFLFMRMFTSSIVGSHQATIWQSNVPAVIQGRVFGVRKFVSSIAPPLGTTLIGLWGAKINSGVVFIVLGAVLAFVAFISLFNKRLLSIDK</sequence>
<dbReference type="Proteomes" id="UP000535491">
    <property type="component" value="Unassembled WGS sequence"/>
</dbReference>
<evidence type="ECO:0000313" key="9">
    <source>
        <dbReference type="Proteomes" id="UP000535491"/>
    </source>
</evidence>
<evidence type="ECO:0000256" key="7">
    <source>
        <dbReference type="SAM" id="Phobius"/>
    </source>
</evidence>
<evidence type="ECO:0000256" key="2">
    <source>
        <dbReference type="ARBA" id="ARBA00022448"/>
    </source>
</evidence>
<dbReference type="InterPro" id="IPR036259">
    <property type="entry name" value="MFS_trans_sf"/>
</dbReference>
<evidence type="ECO:0000256" key="6">
    <source>
        <dbReference type="ARBA" id="ARBA00023136"/>
    </source>
</evidence>
<feature type="transmembrane region" description="Helical" evidence="7">
    <location>
        <begin position="239"/>
        <end position="267"/>
    </location>
</feature>
<feature type="transmembrane region" description="Helical" evidence="7">
    <location>
        <begin position="77"/>
        <end position="100"/>
    </location>
</feature>
<dbReference type="InterPro" id="IPR011701">
    <property type="entry name" value="MFS"/>
</dbReference>
<evidence type="ECO:0000256" key="3">
    <source>
        <dbReference type="ARBA" id="ARBA00022475"/>
    </source>
</evidence>
<protein>
    <submittedName>
        <fullName evidence="8">MFS transporter</fullName>
    </submittedName>
</protein>
<comment type="subcellular location">
    <subcellularLocation>
        <location evidence="1">Cell membrane</location>
        <topology evidence="1">Multi-pass membrane protein</topology>
    </subcellularLocation>
</comment>
<feature type="transmembrane region" description="Helical" evidence="7">
    <location>
        <begin position="321"/>
        <end position="343"/>
    </location>
</feature>
<dbReference type="AlphaFoldDB" id="A0A7W2A8G1"/>
<gene>
    <name evidence="8" type="ORF">H1191_07430</name>
</gene>
<dbReference type="Gene3D" id="1.20.1250.20">
    <property type="entry name" value="MFS general substrate transporter like domains"/>
    <property type="match status" value="1"/>
</dbReference>
<dbReference type="CDD" id="cd06173">
    <property type="entry name" value="MFS_MefA_like"/>
    <property type="match status" value="1"/>
</dbReference>
<dbReference type="Pfam" id="PF07690">
    <property type="entry name" value="MFS_1"/>
    <property type="match status" value="1"/>
</dbReference>
<feature type="transmembrane region" description="Helical" evidence="7">
    <location>
        <begin position="9"/>
        <end position="29"/>
    </location>
</feature>
<organism evidence="8 9">
    <name type="scientific">Paenactinomyces guangxiensis</name>
    <dbReference type="NCBI Taxonomy" id="1490290"/>
    <lineage>
        <taxon>Bacteria</taxon>
        <taxon>Bacillati</taxon>
        <taxon>Bacillota</taxon>
        <taxon>Bacilli</taxon>
        <taxon>Bacillales</taxon>
        <taxon>Thermoactinomycetaceae</taxon>
        <taxon>Paenactinomyces</taxon>
    </lineage>
</organism>